<gene>
    <name evidence="1" type="ordered locus">MexAM1_META2p0589</name>
</gene>
<dbReference type="Proteomes" id="UP000009081">
    <property type="component" value="Plasmid megaplasmid"/>
</dbReference>
<dbReference type="InterPro" id="IPR036511">
    <property type="entry name" value="TGT-like_sf"/>
</dbReference>
<dbReference type="RefSeq" id="WP_003606762.1">
    <property type="nucleotide sequence ID" value="NC_012811.1"/>
</dbReference>
<reference evidence="1 2" key="1">
    <citation type="journal article" date="2009" name="PLoS ONE">
        <title>Methylobacterium genome sequences: a reference blueprint to investigate microbial metabolism of C1 compounds from natural and industrial sources.</title>
        <authorList>
            <person name="Vuilleumier S."/>
            <person name="Chistoserdova L."/>
            <person name="Lee M.-C."/>
            <person name="Bringel F."/>
            <person name="Lajus A."/>
            <person name="Zhou Y."/>
            <person name="Gourion B."/>
            <person name="Barbe V."/>
            <person name="Chang J."/>
            <person name="Cruveiller S."/>
            <person name="Dossat C."/>
            <person name="Gillett W."/>
            <person name="Gruffaz C."/>
            <person name="Haugen E."/>
            <person name="Hourcade E."/>
            <person name="Levy R."/>
            <person name="Mangenot S."/>
            <person name="Muller E."/>
            <person name="Nadalig T."/>
            <person name="Pagni M."/>
            <person name="Penny C."/>
            <person name="Peyraud R."/>
            <person name="Robinson D.G."/>
            <person name="Roche D."/>
            <person name="Rouy Z."/>
            <person name="Saenampechek C."/>
            <person name="Salvignol G."/>
            <person name="Vallenet D."/>
            <person name="Wu Z."/>
            <person name="Marx C.J."/>
            <person name="Vorholt J.A."/>
            <person name="Olson M.V."/>
            <person name="Kaul R."/>
            <person name="Weissenbach J."/>
            <person name="Medigue C."/>
            <person name="Lidstrom M.E."/>
        </authorList>
    </citation>
    <scope>NUCLEOTIDE SEQUENCE [LARGE SCALE GENOMIC DNA]</scope>
    <source>
        <strain evidence="2">ATCC 14718 / DSM 1338 / JCM 2805 / NCIMB 9133 / AM1</strain>
    </source>
</reference>
<dbReference type="OrthoDB" id="233198at2"/>
<sequence length="449" mass="49288">MTRFLYSDSLDMIDPGYDFARERFSTGRTDPFNDDVFAHEYFGKAPYDGILLSYATVGHPGEASAAGRYSLGRQMRLRREGAHRFFRCGDRPADWMMMGDCGSFSYARDAVPRWGVGAVLDFYEDCQFTHGCSLDHIVFSFDETVSGLDGGTEQDRFRFDVTLENADLFLRGARDVPGLTPIGVVQGWSPHSMAEAARRLVDMGYDYLALGGMVPLKVPQIKSALQAVRDAAPDTRLHILGFAKADGLGEFVGFGIDSFDTTSPVLRAFKDAKANYMLVGDDGAVEHYTAIRIPQAIVNRDLGNLSRTGLVRQEDLQRMEAEALRAVRGYAAGVFGLEATLDAVMTYADAGIDAADSRAEGARAALPGAASKSGIRARYERTLVSRCWERCACRSCSEIGVEVMLYRGLQRNKRRGFHNLEAFHGLVANLRCEAVPAYGSPPPAYAPTP</sequence>
<dbReference type="AlphaFoldDB" id="C5B4Q4"/>
<protein>
    <recommendedName>
        <fullName evidence="3">tRNA-guanine(15) transglycosylase-like domain-containing protein</fullName>
    </recommendedName>
</protein>
<proteinExistence type="predicted"/>
<name>C5B4Q4_METEA</name>
<accession>C5B4Q4</accession>
<dbReference type="SUPFAM" id="SSF51713">
    <property type="entry name" value="tRNA-guanine transglycosylase"/>
    <property type="match status" value="1"/>
</dbReference>
<keyword evidence="2" id="KW-1185">Reference proteome</keyword>
<evidence type="ECO:0000313" key="1">
    <source>
        <dbReference type="EMBL" id="ACS43436.1"/>
    </source>
</evidence>
<dbReference type="Gene3D" id="3.20.20.105">
    <property type="entry name" value="Queuine tRNA-ribosyltransferase-like"/>
    <property type="match status" value="1"/>
</dbReference>
<evidence type="ECO:0008006" key="3">
    <source>
        <dbReference type="Google" id="ProtNLM"/>
    </source>
</evidence>
<dbReference type="GO" id="GO:0006400">
    <property type="term" value="P:tRNA modification"/>
    <property type="evidence" value="ECO:0007669"/>
    <property type="project" value="InterPro"/>
</dbReference>
<geneLocation type="plasmid" evidence="1 2">
    <name>megaplasmid</name>
</geneLocation>
<evidence type="ECO:0000313" key="2">
    <source>
        <dbReference type="Proteomes" id="UP000009081"/>
    </source>
</evidence>
<dbReference type="KEGG" id="mea:Mex_2p0589"/>
<dbReference type="HOGENOM" id="CLU_034347_0_0_5"/>
<dbReference type="EMBL" id="CP001511">
    <property type="protein sequence ID" value="ACS43436.1"/>
    <property type="molecule type" value="Genomic_DNA"/>
</dbReference>
<keyword evidence="1" id="KW-0614">Plasmid</keyword>
<dbReference type="InterPro" id="IPR053537">
    <property type="entry name" value="DNA-guanine_TGase"/>
</dbReference>
<dbReference type="NCBIfam" id="NF041059">
    <property type="entry name" value="DpdA"/>
    <property type="match status" value="1"/>
</dbReference>
<organism evidence="1 2">
    <name type="scientific">Methylorubrum extorquens (strain ATCC 14718 / DSM 1338 / JCM 2805 / NCIMB 9133 / AM1)</name>
    <name type="common">Methylobacterium extorquens</name>
    <dbReference type="NCBI Taxonomy" id="272630"/>
    <lineage>
        <taxon>Bacteria</taxon>
        <taxon>Pseudomonadati</taxon>
        <taxon>Pseudomonadota</taxon>
        <taxon>Alphaproteobacteria</taxon>
        <taxon>Hyphomicrobiales</taxon>
        <taxon>Methylobacteriaceae</taxon>
        <taxon>Methylorubrum</taxon>
    </lineage>
</organism>